<evidence type="ECO:0000313" key="2">
    <source>
        <dbReference type="Proteomes" id="UP000613208"/>
    </source>
</evidence>
<dbReference type="Proteomes" id="UP000613208">
    <property type="component" value="Unassembled WGS sequence"/>
</dbReference>
<accession>A0A916Q911</accession>
<dbReference type="RefSeq" id="WP_274955138.1">
    <property type="nucleotide sequence ID" value="NZ_BLYI01000031.1"/>
</dbReference>
<gene>
    <name evidence="1" type="ORF">ANBU17_14420</name>
</gene>
<sequence length="42" mass="5146">MPKWIIRGILTNLEAWISVEENEFYRSLYIQFYELFGKQFTA</sequence>
<comment type="caution">
    <text evidence="1">The sequence shown here is derived from an EMBL/GenBank/DDBJ whole genome shotgun (WGS) entry which is preliminary data.</text>
</comment>
<protein>
    <submittedName>
        <fullName evidence="1">Uncharacterized protein</fullName>
    </submittedName>
</protein>
<proteinExistence type="predicted"/>
<reference evidence="1" key="1">
    <citation type="submission" date="2020-06" db="EMBL/GenBank/DDBJ databases">
        <title>Characterization of fructooligosaccharide metabolism and fructooligosaccharide-degrading enzymes in human commensal butyrate producers.</title>
        <authorList>
            <person name="Tanno H."/>
            <person name="Fujii T."/>
            <person name="Hirano K."/>
            <person name="Maeno S."/>
            <person name="Tonozuka T."/>
            <person name="Sakamoto M."/>
            <person name="Ohkuma M."/>
            <person name="Tochio T."/>
            <person name="Endo A."/>
        </authorList>
    </citation>
    <scope>NUCLEOTIDE SEQUENCE</scope>
    <source>
        <strain evidence="1">JCM 17466</strain>
    </source>
</reference>
<evidence type="ECO:0000313" key="1">
    <source>
        <dbReference type="EMBL" id="GFO85095.1"/>
    </source>
</evidence>
<organism evidence="1 2">
    <name type="scientific">Anaerostipes butyraticus</name>
    <dbReference type="NCBI Taxonomy" id="645466"/>
    <lineage>
        <taxon>Bacteria</taxon>
        <taxon>Bacillati</taxon>
        <taxon>Bacillota</taxon>
        <taxon>Clostridia</taxon>
        <taxon>Lachnospirales</taxon>
        <taxon>Lachnospiraceae</taxon>
        <taxon>Anaerostipes</taxon>
    </lineage>
</organism>
<dbReference type="AlphaFoldDB" id="A0A916Q911"/>
<name>A0A916Q911_9FIRM</name>
<dbReference type="EMBL" id="BLYI01000031">
    <property type="protein sequence ID" value="GFO85095.1"/>
    <property type="molecule type" value="Genomic_DNA"/>
</dbReference>
<keyword evidence="2" id="KW-1185">Reference proteome</keyword>